<evidence type="ECO:0000313" key="10">
    <source>
        <dbReference type="Proteomes" id="UP001465976"/>
    </source>
</evidence>
<dbReference type="EMBL" id="JBAHYK010000096">
    <property type="protein sequence ID" value="KAL0578500.1"/>
    <property type="molecule type" value="Genomic_DNA"/>
</dbReference>
<dbReference type="Proteomes" id="UP001465976">
    <property type="component" value="Unassembled WGS sequence"/>
</dbReference>
<comment type="caution">
    <text evidence="9">The sequence shown here is derived from an EMBL/GenBank/DDBJ whole genome shotgun (WGS) entry which is preliminary data.</text>
</comment>
<dbReference type="Pfam" id="PF13741">
    <property type="entry name" value="MRP-S25"/>
    <property type="match status" value="1"/>
</dbReference>
<sequence>MARRVASQVHQQVSRLMRGGFITEEPVWFRAVLEHPPLPLPAKAPPSRTAYDTKPSKDDPSLPVSRKKMLPYHPRPLPIYYLEDDIRRQFFRDHPFEAFRPITLHEKAGIQEEHSIKGEAWTRLRQRGRNPSPEDAIQFALNLHLHHEVPLSYAYSRAVAQFRALRSERHISSTMALLEADTLGALFQPSETALGFEKELRSLATWERQAELDEGAMAARKRWRAIAQPHSEARQWSVGQQYVRLWKEGNTPKYAPALTEPEAPKPVPIQEPAQQQSQRRARVRVRQ</sequence>
<gene>
    <name evidence="9" type="primary">RSM25</name>
    <name evidence="9" type="ORF">V5O48_003493</name>
</gene>
<keyword evidence="10" id="KW-1185">Reference proteome</keyword>
<accession>A0ABR3FT58</accession>
<evidence type="ECO:0000256" key="4">
    <source>
        <dbReference type="ARBA" id="ARBA00023128"/>
    </source>
</evidence>
<evidence type="ECO:0000256" key="6">
    <source>
        <dbReference type="ARBA" id="ARBA00035137"/>
    </source>
</evidence>
<evidence type="ECO:0000256" key="7">
    <source>
        <dbReference type="ARBA" id="ARBA00035421"/>
    </source>
</evidence>
<evidence type="ECO:0000313" key="9">
    <source>
        <dbReference type="EMBL" id="KAL0578500.1"/>
    </source>
</evidence>
<dbReference type="PANTHER" id="PTHR37799:SF1">
    <property type="entry name" value="SMALL RIBOSOMAL SUBUNIT PROTEIN MS23"/>
    <property type="match status" value="1"/>
</dbReference>
<evidence type="ECO:0000256" key="3">
    <source>
        <dbReference type="ARBA" id="ARBA00022980"/>
    </source>
</evidence>
<proteinExistence type="inferred from homology"/>
<evidence type="ECO:0000256" key="5">
    <source>
        <dbReference type="ARBA" id="ARBA00023274"/>
    </source>
</evidence>
<name>A0ABR3FT58_9AGAR</name>
<dbReference type="PANTHER" id="PTHR37799">
    <property type="entry name" value="37S RIBOSOMAL PROTEIN S25, MITOCHONDRIAL"/>
    <property type="match status" value="1"/>
</dbReference>
<dbReference type="InterPro" id="IPR016939">
    <property type="entry name" value="Ribosomal_mS23_fun"/>
</dbReference>
<protein>
    <recommendedName>
        <fullName evidence="6">Small ribosomal subunit protein mS23</fullName>
    </recommendedName>
    <alternativeName>
        <fullName evidence="7">37S ribosomal protein S25, mitochondrial</fullName>
    </alternativeName>
</protein>
<keyword evidence="3" id="KW-0689">Ribosomal protein</keyword>
<keyword evidence="5" id="KW-0687">Ribonucleoprotein</keyword>
<comment type="similarity">
    <text evidence="2">Belongs to the mitochondrion-specific ribosomal protein mS23 family.</text>
</comment>
<evidence type="ECO:0000256" key="2">
    <source>
        <dbReference type="ARBA" id="ARBA00009864"/>
    </source>
</evidence>
<comment type="subcellular location">
    <subcellularLocation>
        <location evidence="1">Mitochondrion</location>
    </subcellularLocation>
</comment>
<feature type="region of interest" description="Disordered" evidence="8">
    <location>
        <begin position="39"/>
        <end position="68"/>
    </location>
</feature>
<feature type="region of interest" description="Disordered" evidence="8">
    <location>
        <begin position="253"/>
        <end position="287"/>
    </location>
</feature>
<evidence type="ECO:0000256" key="1">
    <source>
        <dbReference type="ARBA" id="ARBA00004173"/>
    </source>
</evidence>
<organism evidence="9 10">
    <name type="scientific">Marasmius crinis-equi</name>
    <dbReference type="NCBI Taxonomy" id="585013"/>
    <lineage>
        <taxon>Eukaryota</taxon>
        <taxon>Fungi</taxon>
        <taxon>Dikarya</taxon>
        <taxon>Basidiomycota</taxon>
        <taxon>Agaricomycotina</taxon>
        <taxon>Agaricomycetes</taxon>
        <taxon>Agaricomycetidae</taxon>
        <taxon>Agaricales</taxon>
        <taxon>Marasmiineae</taxon>
        <taxon>Marasmiaceae</taxon>
        <taxon>Marasmius</taxon>
    </lineage>
</organism>
<keyword evidence="4" id="KW-0496">Mitochondrion</keyword>
<evidence type="ECO:0000256" key="8">
    <source>
        <dbReference type="SAM" id="MobiDB-lite"/>
    </source>
</evidence>
<reference evidence="9 10" key="1">
    <citation type="submission" date="2024-02" db="EMBL/GenBank/DDBJ databases">
        <title>A draft genome for the cacao thread blight pathogen Marasmius crinis-equi.</title>
        <authorList>
            <person name="Cohen S.P."/>
            <person name="Baruah I.K."/>
            <person name="Amoako-Attah I."/>
            <person name="Bukari Y."/>
            <person name="Meinhardt L.W."/>
            <person name="Bailey B.A."/>
        </authorList>
    </citation>
    <scope>NUCLEOTIDE SEQUENCE [LARGE SCALE GENOMIC DNA]</scope>
    <source>
        <strain evidence="9 10">GH-76</strain>
    </source>
</reference>